<evidence type="ECO:0000313" key="1">
    <source>
        <dbReference type="EMBL" id="MBT1696855.1"/>
    </source>
</evidence>
<dbReference type="EMBL" id="JAHESF010000006">
    <property type="protein sequence ID" value="MBT1696855.1"/>
    <property type="molecule type" value="Genomic_DNA"/>
</dbReference>
<dbReference type="AlphaFoldDB" id="A0AAP2DIL2"/>
<dbReference type="Proteomes" id="UP001319200">
    <property type="component" value="Unassembled WGS sequence"/>
</dbReference>
<proteinExistence type="predicted"/>
<comment type="caution">
    <text evidence="1">The sequence shown here is derived from an EMBL/GenBank/DDBJ whole genome shotgun (WGS) entry which is preliminary data.</text>
</comment>
<sequence>MIVVVGYMLYFVIGISSTFPSIKEYHFATSQASFEEKLTARINASNGWSLENTDTVKGEKGDACYWASLTYQENGQHLKYDIKYCADGDDSNNDKKCFLLYIVGAFDYVNKSGGYKSSDKDVSELLQVLDRALLTDFAPDCSDR</sequence>
<name>A0AAP2DIL2_9BACT</name>
<accession>A0AAP2DIL2</accession>
<evidence type="ECO:0000313" key="2">
    <source>
        <dbReference type="Proteomes" id="UP001319200"/>
    </source>
</evidence>
<organism evidence="1 2">
    <name type="scientific">Chryseosolibacter histidini</name>
    <dbReference type="NCBI Taxonomy" id="2782349"/>
    <lineage>
        <taxon>Bacteria</taxon>
        <taxon>Pseudomonadati</taxon>
        <taxon>Bacteroidota</taxon>
        <taxon>Cytophagia</taxon>
        <taxon>Cytophagales</taxon>
        <taxon>Chryseotaleaceae</taxon>
        <taxon>Chryseosolibacter</taxon>
    </lineage>
</organism>
<reference evidence="1 2" key="1">
    <citation type="submission" date="2021-05" db="EMBL/GenBank/DDBJ databases">
        <title>A Polyphasic approach of four new species of the genus Ohtaekwangia: Ohtaekwangia histidinii sp. nov., Ohtaekwangia cretensis sp. nov., Ohtaekwangia indiensis sp. nov., Ohtaekwangia reichenbachii sp. nov. from diverse environment.</title>
        <authorList>
            <person name="Octaviana S."/>
        </authorList>
    </citation>
    <scope>NUCLEOTIDE SEQUENCE [LARGE SCALE GENOMIC DNA]</scope>
    <source>
        <strain evidence="1 2">PWU4</strain>
    </source>
</reference>
<protein>
    <submittedName>
        <fullName evidence="1">Uncharacterized protein</fullName>
    </submittedName>
</protein>
<gene>
    <name evidence="1" type="ORF">KK083_08230</name>
</gene>
<dbReference type="RefSeq" id="WP_254162360.1">
    <property type="nucleotide sequence ID" value="NZ_JAHESF010000006.1"/>
</dbReference>
<keyword evidence="2" id="KW-1185">Reference proteome</keyword>